<evidence type="ECO:0000256" key="3">
    <source>
        <dbReference type="ARBA" id="ARBA00022840"/>
    </source>
</evidence>
<keyword evidence="3 4" id="KW-0067">ATP-binding</keyword>
<comment type="caution">
    <text evidence="6">The sequence shown here is derived from an EMBL/GenBank/DDBJ whole genome shotgun (WGS) entry which is preliminary data.</text>
</comment>
<dbReference type="RefSeq" id="WP_379878796.1">
    <property type="nucleotide sequence ID" value="NZ_JBHPON010000001.1"/>
</dbReference>
<evidence type="ECO:0000313" key="6">
    <source>
        <dbReference type="EMBL" id="MFC6035701.1"/>
    </source>
</evidence>
<evidence type="ECO:0000313" key="7">
    <source>
        <dbReference type="Proteomes" id="UP001596116"/>
    </source>
</evidence>
<feature type="domain" description="ATP-grasp" evidence="5">
    <location>
        <begin position="132"/>
        <end position="318"/>
    </location>
</feature>
<dbReference type="Proteomes" id="UP001596116">
    <property type="component" value="Unassembled WGS sequence"/>
</dbReference>
<dbReference type="Pfam" id="PF15632">
    <property type="entry name" value="ATPgrasp_Ter"/>
    <property type="match status" value="1"/>
</dbReference>
<evidence type="ECO:0000259" key="5">
    <source>
        <dbReference type="PROSITE" id="PS50975"/>
    </source>
</evidence>
<keyword evidence="1" id="KW-0436">Ligase</keyword>
<proteinExistence type="predicted"/>
<name>A0ABW1KUA6_9PROT</name>
<dbReference type="EMBL" id="JBHPON010000001">
    <property type="protein sequence ID" value="MFC6035701.1"/>
    <property type="molecule type" value="Genomic_DNA"/>
</dbReference>
<dbReference type="InterPro" id="IPR013815">
    <property type="entry name" value="ATP_grasp_subdomain_1"/>
</dbReference>
<evidence type="ECO:0000256" key="2">
    <source>
        <dbReference type="ARBA" id="ARBA00022741"/>
    </source>
</evidence>
<dbReference type="InterPro" id="IPR011761">
    <property type="entry name" value="ATP-grasp"/>
</dbReference>
<dbReference type="PANTHER" id="PTHR43585">
    <property type="entry name" value="FUMIPYRROLE BIOSYNTHESIS PROTEIN C"/>
    <property type="match status" value="1"/>
</dbReference>
<dbReference type="SUPFAM" id="SSF56059">
    <property type="entry name" value="Glutathione synthetase ATP-binding domain-like"/>
    <property type="match status" value="1"/>
</dbReference>
<sequence length="443" mass="48729">MTKKPSTDAYGRVIVTYGRSLMSLVAAQSLAKHGIDVVGCDSVDMTALRFSRFCGNYFTHPAPEHDEDAYMKYMCAMVERYKPDNDKPYILMPLFDNARILTRRQSELPDCITLAAPSAASIDCVYPKDRLAKTMKAYPGIGPESAVISSMDDLRSAAEKMEFPLVLKPAEGVGGRGVTFVEDLDELESAASALNLGLDQAPLILQETAPGEDFCMTALAHDGEICAAMAYKNLETFPKKSGAGTVRETVDHAPFMEATKKILGAAKWNGVAEIDFRWDGDPEKPAQLIEVNARFWAGLYHSMASGVDYPWLLYQLTAYGEVSESRAPEIGKVTKTPVLSTLSALSATLSRTFRFPLAKRIIGHGWRDVKAGNWRQGSASIWRGLRSAIAFDRAAFTAMEKFDETRSAPGEFDHAHDPYAGLGVLFILSSLMRHGRLPDEVKY</sequence>
<organism evidence="6 7">
    <name type="scientific">Hyphococcus aureus</name>
    <dbReference type="NCBI Taxonomy" id="2666033"/>
    <lineage>
        <taxon>Bacteria</taxon>
        <taxon>Pseudomonadati</taxon>
        <taxon>Pseudomonadota</taxon>
        <taxon>Alphaproteobacteria</taxon>
        <taxon>Parvularculales</taxon>
        <taxon>Parvularculaceae</taxon>
        <taxon>Hyphococcus</taxon>
    </lineage>
</organism>
<dbReference type="Gene3D" id="3.30.470.20">
    <property type="entry name" value="ATP-grasp fold, B domain"/>
    <property type="match status" value="1"/>
</dbReference>
<keyword evidence="2 4" id="KW-0547">Nucleotide-binding</keyword>
<accession>A0ABW1KUA6</accession>
<evidence type="ECO:0000256" key="1">
    <source>
        <dbReference type="ARBA" id="ARBA00022598"/>
    </source>
</evidence>
<dbReference type="Gene3D" id="3.30.1490.20">
    <property type="entry name" value="ATP-grasp fold, A domain"/>
    <property type="match status" value="1"/>
</dbReference>
<reference evidence="6 7" key="1">
    <citation type="submission" date="2024-09" db="EMBL/GenBank/DDBJ databases">
        <authorList>
            <person name="Zhang Z.-H."/>
        </authorList>
    </citation>
    <scope>NUCLEOTIDE SEQUENCE [LARGE SCALE GENOMIC DNA]</scope>
    <source>
        <strain evidence="6 7">HHTR114</strain>
    </source>
</reference>
<gene>
    <name evidence="6" type="ORF">ACFMB1_09120</name>
</gene>
<protein>
    <submittedName>
        <fullName evidence="6">ATP-grasp domain-containing protein</fullName>
    </submittedName>
</protein>
<dbReference type="PROSITE" id="PS50975">
    <property type="entry name" value="ATP_GRASP"/>
    <property type="match status" value="1"/>
</dbReference>
<dbReference type="InterPro" id="IPR005479">
    <property type="entry name" value="CPAse_ATP-bd"/>
</dbReference>
<dbReference type="PANTHER" id="PTHR43585:SF2">
    <property type="entry name" value="ATP-GRASP ENZYME FSQD"/>
    <property type="match status" value="1"/>
</dbReference>
<dbReference type="Pfam" id="PF02786">
    <property type="entry name" value="CPSase_L_D2"/>
    <property type="match status" value="1"/>
</dbReference>
<evidence type="ECO:0000256" key="4">
    <source>
        <dbReference type="PROSITE-ProRule" id="PRU00409"/>
    </source>
</evidence>
<dbReference type="PROSITE" id="PS00866">
    <property type="entry name" value="CPSASE_1"/>
    <property type="match status" value="1"/>
</dbReference>
<dbReference type="InterPro" id="IPR052032">
    <property type="entry name" value="ATP-dep_AA_Ligase"/>
</dbReference>
<keyword evidence="7" id="KW-1185">Reference proteome</keyword>